<dbReference type="RefSeq" id="WP_264715105.1">
    <property type="nucleotide sequence ID" value="NZ_JAPDNT010000018.1"/>
</dbReference>
<accession>A0AA42CGQ4</accession>
<reference evidence="2" key="2">
    <citation type="submission" date="2022-10" db="EMBL/GenBank/DDBJ databases">
        <authorList>
            <person name="Trinh H.N."/>
        </authorList>
    </citation>
    <scope>NUCLEOTIDE SEQUENCE</scope>
    <source>
        <strain evidence="2">RN2-1</strain>
    </source>
</reference>
<evidence type="ECO:0000313" key="2">
    <source>
        <dbReference type="EMBL" id="MCW3476326.1"/>
    </source>
</evidence>
<gene>
    <name evidence="2" type="ORF">OL599_17285</name>
</gene>
<comment type="caution">
    <text evidence="2">The sequence shown here is derived from an EMBL/GenBank/DDBJ whole genome shotgun (WGS) entry which is preliminary data.</text>
</comment>
<dbReference type="Proteomes" id="UP001165679">
    <property type="component" value="Unassembled WGS sequence"/>
</dbReference>
<keyword evidence="3" id="KW-1185">Reference proteome</keyword>
<sequence length="178" mass="19163">MPKATQQPTTPGTAPVATSRRILLGAAAALPLAAAFLPSAGASGVTDPMAALYRQFVDAEQRGEALSASAMALRTSLVLRWGHPTQQQPAYTLWAHDPDYVALRDLNDRCDSCSEESARIIDAMFAAPAMTLEAVLYKIRVALASWPRSPDFESDIHEDLAFDVLQDAARLLAGRVEL</sequence>
<dbReference type="AlphaFoldDB" id="A0AA42CGQ4"/>
<evidence type="ECO:0000256" key="1">
    <source>
        <dbReference type="SAM" id="SignalP"/>
    </source>
</evidence>
<keyword evidence="1" id="KW-0732">Signal</keyword>
<feature type="chain" id="PRO_5041410430" evidence="1">
    <location>
        <begin position="43"/>
        <end position="178"/>
    </location>
</feature>
<dbReference type="EMBL" id="JAPDNT010000018">
    <property type="protein sequence ID" value="MCW3476326.1"/>
    <property type="molecule type" value="Genomic_DNA"/>
</dbReference>
<dbReference type="PROSITE" id="PS51318">
    <property type="entry name" value="TAT"/>
    <property type="match status" value="1"/>
</dbReference>
<reference evidence="2" key="1">
    <citation type="submission" date="2022-09" db="EMBL/GenBank/DDBJ databases">
        <title>Rhodovastum sp. nov. RN2-1 isolated from soil in Seongnam, South Korea.</title>
        <authorList>
            <person name="Le N.T."/>
        </authorList>
    </citation>
    <scope>NUCLEOTIDE SEQUENCE</scope>
    <source>
        <strain evidence="2">RN2-1</strain>
    </source>
</reference>
<feature type="signal peptide" evidence="1">
    <location>
        <begin position="1"/>
        <end position="42"/>
    </location>
</feature>
<protein>
    <submittedName>
        <fullName evidence="2">Uncharacterized protein</fullName>
    </submittedName>
</protein>
<evidence type="ECO:0000313" key="3">
    <source>
        <dbReference type="Proteomes" id="UP001165679"/>
    </source>
</evidence>
<proteinExistence type="predicted"/>
<organism evidence="2 3">
    <name type="scientific">Limobrevibacterium gyesilva</name>
    <dbReference type="NCBI Taxonomy" id="2991712"/>
    <lineage>
        <taxon>Bacteria</taxon>
        <taxon>Pseudomonadati</taxon>
        <taxon>Pseudomonadota</taxon>
        <taxon>Alphaproteobacteria</taxon>
        <taxon>Acetobacterales</taxon>
        <taxon>Acetobacteraceae</taxon>
        <taxon>Limobrevibacterium</taxon>
    </lineage>
</organism>
<name>A0AA42CGQ4_9PROT</name>
<dbReference type="InterPro" id="IPR006311">
    <property type="entry name" value="TAT_signal"/>
</dbReference>